<dbReference type="RefSeq" id="WP_259102260.1">
    <property type="nucleotide sequence ID" value="NZ_JANUCP010000012.1"/>
</dbReference>
<accession>A0ABT2ETF7</accession>
<dbReference type="Proteomes" id="UP001204798">
    <property type="component" value="Unassembled WGS sequence"/>
</dbReference>
<dbReference type="Gene3D" id="3.90.1570.10">
    <property type="entry name" value="tt1808, chain A"/>
    <property type="match status" value="1"/>
</dbReference>
<reference evidence="2 3" key="1">
    <citation type="submission" date="2022-08" db="EMBL/GenBank/DDBJ databases">
        <title>Bacterial and archaeal communities from various locations to study Microbial Dark Matter (Phase II).</title>
        <authorList>
            <person name="Stepanauskas R."/>
        </authorList>
    </citation>
    <scope>NUCLEOTIDE SEQUENCE [LARGE SCALE GENOMIC DNA]</scope>
    <source>
        <strain evidence="2 3">PD1</strain>
    </source>
</reference>
<proteinExistence type="predicted"/>
<dbReference type="EMBL" id="JANUCP010000012">
    <property type="protein sequence ID" value="MCS3921254.1"/>
    <property type="molecule type" value="Genomic_DNA"/>
</dbReference>
<dbReference type="PANTHER" id="PTHR34107">
    <property type="entry name" value="SLL0198 PROTEIN-RELATED"/>
    <property type="match status" value="1"/>
</dbReference>
<evidence type="ECO:0000259" key="1">
    <source>
        <dbReference type="Pfam" id="PF05685"/>
    </source>
</evidence>
<dbReference type="PANTHER" id="PTHR34107:SF4">
    <property type="entry name" value="SLL1222 PROTEIN"/>
    <property type="match status" value="1"/>
</dbReference>
<dbReference type="InterPro" id="IPR008538">
    <property type="entry name" value="Uma2"/>
</dbReference>
<dbReference type="GO" id="GO:0004519">
    <property type="term" value="F:endonuclease activity"/>
    <property type="evidence" value="ECO:0007669"/>
    <property type="project" value="UniProtKB-KW"/>
</dbReference>
<sequence>MGKSVLTLYPETETQEVLLADRPITFEEFLQLFGEDDLVELVNGRVVSRMAAKTPHEDLQAWLLSVLRVYVSIRDLGIVLGSRTPVRIDGYNGRLPDIVFVRKERLHIVTEDAIVEAPDLVVEIRSPG</sequence>
<keyword evidence="2" id="KW-0255">Endonuclease</keyword>
<organism evidence="2 3">
    <name type="scientific">Candidatus Fervidibacter sacchari</name>
    <dbReference type="NCBI Taxonomy" id="1448929"/>
    <lineage>
        <taxon>Bacteria</taxon>
        <taxon>Candidatus Fervidibacterota</taxon>
        <taxon>Candidatus Fervidibacter</taxon>
    </lineage>
</organism>
<feature type="domain" description="Putative restriction endonuclease" evidence="1">
    <location>
        <begin position="26"/>
        <end position="128"/>
    </location>
</feature>
<dbReference type="InterPro" id="IPR011335">
    <property type="entry name" value="Restrct_endonuc-II-like"/>
</dbReference>
<name>A0ABT2ETF7_9BACT</name>
<dbReference type="SUPFAM" id="SSF52980">
    <property type="entry name" value="Restriction endonuclease-like"/>
    <property type="match status" value="1"/>
</dbReference>
<dbReference type="InterPro" id="IPR012296">
    <property type="entry name" value="Nuclease_put_TT1808"/>
</dbReference>
<keyword evidence="2" id="KW-0540">Nuclease</keyword>
<feature type="non-terminal residue" evidence="2">
    <location>
        <position position="128"/>
    </location>
</feature>
<keyword evidence="2" id="KW-0378">Hydrolase</keyword>
<dbReference type="CDD" id="cd06260">
    <property type="entry name" value="DUF820-like"/>
    <property type="match status" value="1"/>
</dbReference>
<gene>
    <name evidence="2" type="ORF">M2350_003703</name>
</gene>
<evidence type="ECO:0000313" key="2">
    <source>
        <dbReference type="EMBL" id="MCS3921254.1"/>
    </source>
</evidence>
<dbReference type="Pfam" id="PF05685">
    <property type="entry name" value="Uma2"/>
    <property type="match status" value="1"/>
</dbReference>
<protein>
    <submittedName>
        <fullName evidence="2">Uma2 family endonuclease</fullName>
    </submittedName>
</protein>
<comment type="caution">
    <text evidence="2">The sequence shown here is derived from an EMBL/GenBank/DDBJ whole genome shotgun (WGS) entry which is preliminary data.</text>
</comment>
<keyword evidence="3" id="KW-1185">Reference proteome</keyword>
<evidence type="ECO:0000313" key="3">
    <source>
        <dbReference type="Proteomes" id="UP001204798"/>
    </source>
</evidence>